<feature type="transmembrane region" description="Helical" evidence="5">
    <location>
        <begin position="248"/>
        <end position="266"/>
    </location>
</feature>
<evidence type="ECO:0000256" key="2">
    <source>
        <dbReference type="ARBA" id="ARBA00022857"/>
    </source>
</evidence>
<dbReference type="GO" id="GO:0000140">
    <property type="term" value="F:acylglycerone-phosphate reductase (NADP+) activity"/>
    <property type="evidence" value="ECO:0007669"/>
    <property type="project" value="TreeGrafter"/>
</dbReference>
<evidence type="ECO:0000313" key="6">
    <source>
        <dbReference type="EMBL" id="KZZ88786.1"/>
    </source>
</evidence>
<sequence>MATKNNAGPRAGQKTALITGAGIGGIGGALATELHEAGYFVICAVRRPSTVEELLKKGMAHVEIDVASTESVEAAAKTVASLTNDKLDVLVNNAGVAVHRPALDLDVDGIVRTTFEVNVLGVMRVVKAFSELLINAKGCIVNIGSSAPIAPLAFSSAYNASKAAVHAYGDALRMEMLPLGVDVVTVVTGGVKSNLVRETNPSLPDDSRYLGVEKFWRFRTIVSQHIGVPTDEYARKVVKMIQRKNKPIWFWAGGQSAFAWIMYYLVPKRLKLYIMARRFGLHLLKP</sequence>
<evidence type="ECO:0000256" key="4">
    <source>
        <dbReference type="RuleBase" id="RU000363"/>
    </source>
</evidence>
<keyword evidence="7" id="KW-1185">Reference proteome</keyword>
<protein>
    <submittedName>
        <fullName evidence="6">NAD(P)-binding domain protein</fullName>
    </submittedName>
</protein>
<dbReference type="PANTHER" id="PTHR44169">
    <property type="entry name" value="NADPH-DEPENDENT 1-ACYLDIHYDROXYACETONE PHOSPHATE REDUCTASE"/>
    <property type="match status" value="1"/>
</dbReference>
<dbReference type="STRING" id="1081109.A0A167WFK1"/>
<dbReference type="Proteomes" id="UP000078544">
    <property type="component" value="Unassembled WGS sequence"/>
</dbReference>
<dbReference type="Pfam" id="PF00106">
    <property type="entry name" value="adh_short"/>
    <property type="match status" value="1"/>
</dbReference>
<dbReference type="PANTHER" id="PTHR44169:SF6">
    <property type="entry name" value="NADPH-DEPENDENT 1-ACYLDIHYDROXYACETONE PHOSPHATE REDUCTASE"/>
    <property type="match status" value="1"/>
</dbReference>
<organism evidence="6 7">
    <name type="scientific">Moelleriella libera RCEF 2490</name>
    <dbReference type="NCBI Taxonomy" id="1081109"/>
    <lineage>
        <taxon>Eukaryota</taxon>
        <taxon>Fungi</taxon>
        <taxon>Dikarya</taxon>
        <taxon>Ascomycota</taxon>
        <taxon>Pezizomycotina</taxon>
        <taxon>Sordariomycetes</taxon>
        <taxon>Hypocreomycetidae</taxon>
        <taxon>Hypocreales</taxon>
        <taxon>Clavicipitaceae</taxon>
        <taxon>Moelleriella</taxon>
    </lineage>
</organism>
<dbReference type="Gene3D" id="3.40.50.720">
    <property type="entry name" value="NAD(P)-binding Rossmann-like Domain"/>
    <property type="match status" value="1"/>
</dbReference>
<dbReference type="InterPro" id="IPR002347">
    <property type="entry name" value="SDR_fam"/>
</dbReference>
<name>A0A167WFK1_9HYPO</name>
<dbReference type="EMBL" id="AZGY01000028">
    <property type="protein sequence ID" value="KZZ88786.1"/>
    <property type="molecule type" value="Genomic_DNA"/>
</dbReference>
<evidence type="ECO:0000256" key="3">
    <source>
        <dbReference type="ARBA" id="ARBA00023002"/>
    </source>
</evidence>
<dbReference type="GO" id="GO:0019433">
    <property type="term" value="P:triglyceride catabolic process"/>
    <property type="evidence" value="ECO:0007669"/>
    <property type="project" value="TreeGrafter"/>
</dbReference>
<evidence type="ECO:0000313" key="7">
    <source>
        <dbReference type="Proteomes" id="UP000078544"/>
    </source>
</evidence>
<comment type="similarity">
    <text evidence="1 4">Belongs to the short-chain dehydrogenases/reductases (SDR) family.</text>
</comment>
<dbReference type="GO" id="GO:0005811">
    <property type="term" value="C:lipid droplet"/>
    <property type="evidence" value="ECO:0007669"/>
    <property type="project" value="TreeGrafter"/>
</dbReference>
<gene>
    <name evidence="6" type="ORF">AAL_07987</name>
</gene>
<dbReference type="PROSITE" id="PS00061">
    <property type="entry name" value="ADH_SHORT"/>
    <property type="match status" value="1"/>
</dbReference>
<dbReference type="GO" id="GO:0006654">
    <property type="term" value="P:phosphatidic acid biosynthetic process"/>
    <property type="evidence" value="ECO:0007669"/>
    <property type="project" value="TreeGrafter"/>
</dbReference>
<keyword evidence="2" id="KW-0521">NADP</keyword>
<dbReference type="GO" id="GO:0004806">
    <property type="term" value="F:triacylglycerol lipase activity"/>
    <property type="evidence" value="ECO:0007669"/>
    <property type="project" value="TreeGrafter"/>
</dbReference>
<proteinExistence type="inferred from homology"/>
<dbReference type="InterPro" id="IPR036291">
    <property type="entry name" value="NAD(P)-bd_dom_sf"/>
</dbReference>
<keyword evidence="3" id="KW-0560">Oxidoreductase</keyword>
<dbReference type="AlphaFoldDB" id="A0A167WFK1"/>
<reference evidence="6 7" key="1">
    <citation type="journal article" date="2016" name="Genome Biol. Evol.">
        <title>Divergent and convergent evolution of fungal pathogenicity.</title>
        <authorList>
            <person name="Shang Y."/>
            <person name="Xiao G."/>
            <person name="Zheng P."/>
            <person name="Cen K."/>
            <person name="Zhan S."/>
            <person name="Wang C."/>
        </authorList>
    </citation>
    <scope>NUCLEOTIDE SEQUENCE [LARGE SCALE GENOMIC DNA]</scope>
    <source>
        <strain evidence="6 7">RCEF 2490</strain>
    </source>
</reference>
<dbReference type="GO" id="GO:0005783">
    <property type="term" value="C:endoplasmic reticulum"/>
    <property type="evidence" value="ECO:0007669"/>
    <property type="project" value="TreeGrafter"/>
</dbReference>
<keyword evidence="5" id="KW-0472">Membrane</keyword>
<keyword evidence="5" id="KW-0812">Transmembrane</keyword>
<dbReference type="SUPFAM" id="SSF51735">
    <property type="entry name" value="NAD(P)-binding Rossmann-fold domains"/>
    <property type="match status" value="1"/>
</dbReference>
<evidence type="ECO:0000256" key="1">
    <source>
        <dbReference type="ARBA" id="ARBA00006484"/>
    </source>
</evidence>
<comment type="caution">
    <text evidence="6">The sequence shown here is derived from an EMBL/GenBank/DDBJ whole genome shotgun (WGS) entry which is preliminary data.</text>
</comment>
<accession>A0A167WFK1</accession>
<dbReference type="PRINTS" id="PR00080">
    <property type="entry name" value="SDRFAMILY"/>
</dbReference>
<keyword evidence="5" id="KW-1133">Transmembrane helix</keyword>
<dbReference type="OrthoDB" id="2102561at2759"/>
<evidence type="ECO:0000256" key="5">
    <source>
        <dbReference type="SAM" id="Phobius"/>
    </source>
</evidence>
<dbReference type="InterPro" id="IPR020904">
    <property type="entry name" value="Sc_DH/Rdtase_CS"/>
</dbReference>
<dbReference type="PRINTS" id="PR00081">
    <property type="entry name" value="GDHRDH"/>
</dbReference>